<dbReference type="InterPro" id="IPR011990">
    <property type="entry name" value="TPR-like_helical_dom_sf"/>
</dbReference>
<reference evidence="3" key="1">
    <citation type="journal article" date="2008" name="Nature">
        <title>The amphioxus genome and the evolution of the chordate karyotype.</title>
        <authorList>
            <consortium name="US DOE Joint Genome Institute (JGI-PGF)"/>
            <person name="Putnam N.H."/>
            <person name="Butts T."/>
            <person name="Ferrier D.E.K."/>
            <person name="Furlong R.F."/>
            <person name="Hellsten U."/>
            <person name="Kawashima T."/>
            <person name="Robinson-Rechavi M."/>
            <person name="Shoguchi E."/>
            <person name="Terry A."/>
            <person name="Yu J.-K."/>
            <person name="Benito-Gutierrez E.L."/>
            <person name="Dubchak I."/>
            <person name="Garcia-Fernandez J."/>
            <person name="Gibson-Brown J.J."/>
            <person name="Grigoriev I.V."/>
            <person name="Horton A.C."/>
            <person name="de Jong P.J."/>
            <person name="Jurka J."/>
            <person name="Kapitonov V.V."/>
            <person name="Kohara Y."/>
            <person name="Kuroki Y."/>
            <person name="Lindquist E."/>
            <person name="Lucas S."/>
            <person name="Osoegawa K."/>
            <person name="Pennacchio L.A."/>
            <person name="Salamov A.A."/>
            <person name="Satou Y."/>
            <person name="Sauka-Spengler T."/>
            <person name="Schmutz J."/>
            <person name="Shin-I T."/>
            <person name="Toyoda A."/>
            <person name="Bronner-Fraser M."/>
            <person name="Fujiyama A."/>
            <person name="Holland L.Z."/>
            <person name="Holland P.W.H."/>
            <person name="Satoh N."/>
            <person name="Rokhsar D.S."/>
        </authorList>
    </citation>
    <scope>NUCLEOTIDE SEQUENCE [LARGE SCALE GENOMIC DNA]</scope>
    <source>
        <strain evidence="3">S238N-H82</strain>
        <tissue evidence="3">Testes</tissue>
    </source>
</reference>
<dbReference type="eggNOG" id="KOG0548">
    <property type="taxonomic scope" value="Eukaryota"/>
</dbReference>
<feature type="repeat" description="TPR" evidence="1">
    <location>
        <begin position="1063"/>
        <end position="1096"/>
    </location>
</feature>
<feature type="repeat" description="TPR" evidence="1">
    <location>
        <begin position="1107"/>
        <end position="1140"/>
    </location>
</feature>
<dbReference type="PANTHER" id="PTHR19959:SF119">
    <property type="entry name" value="FUNGAL LIPASE-LIKE DOMAIN-CONTAINING PROTEIN"/>
    <property type="match status" value="1"/>
</dbReference>
<dbReference type="InterPro" id="IPR019734">
    <property type="entry name" value="TPR_rpt"/>
</dbReference>
<sequence>MLRVCLKLRTTDTKSKRLGLVRTETDYLRGLLDAMADMDRYAEVEVLKTLGDVNLEKGQVDKNPEKFDSAMVLYRTALFRCKDADVGESLEHRYHYAEKLRLGKRSTASSSYEPLTNDKRMPSLAKVAELFLHLEQRLTVDGNKESLLIEYTKLVVEGIINDDNVLETEAIKSLGDVYLKRGTETRDAPCLTKATALYNTALARCEGVQDRVALIHRLLYTARMRQEKKTIGKSIKCPKYGAEQLQVHLLQDFPMTSSPTVVIGDSKGQRPEMSYEEHLAEGDRALTDGKLDEAEQKFAAALRLIHDPNKPDRCKEADCLCRLGDVYVQRGKKSKEGRKFTQAAALYNGALARIDGNKHSVTERVQKIEQSFLHYTANVETKQGGLSDSTIRQKKRLQEMRTRAKCQLDGINQQHNPYQYDEEDPVMITVEVERAEAVKALFKNITKERQIFIKDLVDECILTLGPPPCKYAFIGLGSQATELVTPYSDLEFAILIEDDKDNEDTRQYFINLTHYLHLKVINFGETILPAMAIPSLNHFPEKDWFFDSVTPRGFAFDGFMPWASKTPFGRDQTKTKPAVSLIQTPAEMAEFQRRDVSVAEGYHLADILRRVVLLTGEDALVTEYMEKLERITMSDLLSRSQSRLSAIQILREIKEKHSNIEPTGKLLNVKKDLYRFPGVAIEVLALCRQITLASTWSVIDELKETGMINEENASHLTVLTSISAELRLRAYLNNGGQQDVMSPLTQMKYQSKPQEVSETILSSVFHIPDVQVLFRYYCRAIPLKKYIPASVQSQAKNEMTTPILDTSHECRGRIATNLFLYNRAKQHLELALTDAGDNMVKRLEILDELGTLWAFFDDCKEGVRVFEESLKVRKSIHGDNTAHPGIAASLNNIGWSWSELSDDKKAVSYYEQSLSMQKTLYGDKTAHPDIATSLNNLGSSWSDLGDHKKALSYFEQSLSMQKTLYGDNTAHPEIAKTLNNLVSSWSELGDHETALSYYEQLLTMQKTMYGSNTAHPDVAKTLFNLGLSWFKLSNHKKAISFYEQSLRMKTTVYGNNMAHPEIADTLNNIGSSWSDLGDHKKAISYHEQALGVRKTVFGVNTAHPGIAASLNNLGTSWSHLGDHKKAISYYEQSLAMRKSIFGDNTAHTDIAATLNNLGSSWCELCDHKKALSYYQQSLTMRKIIHGDNTAHPDIAASLNNIGSFWNDLGDYKKAVSYKEQSLAMNKTIHGDTTHPDIAKALHNLGYSWNELGDQRKAINYYEQSLTMQKIVYGDNTAHPNIAALLNNLGSSWSDLGDHMKAISYKEQSLSMRKTIYGDNTAHPDIAKSLNNLGSSWSELGDHKKALTYHTRSLEMNKTIYGDSTAHPGIAASLNNIGLSWSKLGDDKKAISYYGQALTMQKTTYAGNTDHPHIAASLKNMGSSWSQLGDEKKAISYYEKVLTMQKTIYGDNTDHPDIAESLDNLGSSWRQLGDHKKALSYCKQSLTMRRAIYGDNKVHPDIASSLNNLGTSWLELGDHKKAISYYEQSLEMRKTIYGDSTAHPGIAASLNNLGSSWSKLGDDKKAISYFKQSLTMQKTIYGGNTVHPHIAASLNNMGSSWSELGDEQESYQLLRTVISDAEKLFMETTRRIRTLPHH</sequence>
<feature type="repeat" description="TPR" evidence="1">
    <location>
        <begin position="1370"/>
        <end position="1403"/>
    </location>
</feature>
<dbReference type="EMBL" id="GG666615">
    <property type="protein sequence ID" value="EEN48584.1"/>
    <property type="molecule type" value="Genomic_DNA"/>
</dbReference>
<accession>C3ZFU6</accession>
<feature type="repeat" description="TPR" evidence="1">
    <location>
        <begin position="1238"/>
        <end position="1271"/>
    </location>
</feature>
<feature type="repeat" description="TPR" evidence="1">
    <location>
        <begin position="1502"/>
        <end position="1535"/>
    </location>
</feature>
<feature type="repeat" description="TPR" evidence="1">
    <location>
        <begin position="1326"/>
        <end position="1359"/>
    </location>
</feature>
<organism>
    <name type="scientific">Branchiostoma floridae</name>
    <name type="common">Florida lancelet</name>
    <name type="synonym">Amphioxus</name>
    <dbReference type="NCBI Taxonomy" id="7739"/>
    <lineage>
        <taxon>Eukaryota</taxon>
        <taxon>Metazoa</taxon>
        <taxon>Chordata</taxon>
        <taxon>Cephalochordata</taxon>
        <taxon>Leptocardii</taxon>
        <taxon>Amphioxiformes</taxon>
        <taxon>Branchiostomatidae</taxon>
        <taxon>Branchiostoma</taxon>
    </lineage>
</organism>
<dbReference type="InParanoid" id="C3ZFU6"/>
<proteinExistence type="predicted"/>
<dbReference type="InterPro" id="IPR005105">
    <property type="entry name" value="GlnD_Uridyltrans_N"/>
</dbReference>
<protein>
    <recommendedName>
        <fullName evidence="2">Protein-PII uridylyltransferase N-terminal domain-containing protein</fullName>
    </recommendedName>
</protein>
<dbReference type="Pfam" id="PF13374">
    <property type="entry name" value="TPR_10"/>
    <property type="match status" value="1"/>
</dbReference>
<dbReference type="PROSITE" id="PS50005">
    <property type="entry name" value="TPR"/>
    <property type="match status" value="11"/>
</dbReference>
<feature type="repeat" description="TPR" evidence="1">
    <location>
        <begin position="931"/>
        <end position="964"/>
    </location>
</feature>
<name>C3ZFU6_BRAFL</name>
<feature type="repeat" description="TPR" evidence="1">
    <location>
        <begin position="1546"/>
        <end position="1579"/>
    </location>
</feature>
<dbReference type="PANTHER" id="PTHR19959">
    <property type="entry name" value="KINESIN LIGHT CHAIN"/>
    <property type="match status" value="1"/>
</dbReference>
<dbReference type="Pfam" id="PF13424">
    <property type="entry name" value="TPR_12"/>
    <property type="match status" value="6"/>
</dbReference>
<dbReference type="PROSITE" id="PS50293">
    <property type="entry name" value="TPR_REGION"/>
    <property type="match status" value="1"/>
</dbReference>
<feature type="repeat" description="TPR" evidence="1">
    <location>
        <begin position="1195"/>
        <end position="1228"/>
    </location>
</feature>
<dbReference type="SUPFAM" id="SSF48452">
    <property type="entry name" value="TPR-like"/>
    <property type="match status" value="4"/>
</dbReference>
<evidence type="ECO:0000313" key="3">
    <source>
        <dbReference type="EMBL" id="EEN48584.1"/>
    </source>
</evidence>
<gene>
    <name evidence="3" type="ORF">BRAFLDRAFT_68895</name>
</gene>
<dbReference type="SMART" id="SM00028">
    <property type="entry name" value="TPR"/>
    <property type="match status" value="18"/>
</dbReference>
<evidence type="ECO:0000256" key="1">
    <source>
        <dbReference type="PROSITE-ProRule" id="PRU00339"/>
    </source>
</evidence>
<evidence type="ECO:0000259" key="2">
    <source>
        <dbReference type="Pfam" id="PF03445"/>
    </source>
</evidence>
<dbReference type="Pfam" id="PF03445">
    <property type="entry name" value="DUF294"/>
    <property type="match status" value="1"/>
</dbReference>
<feature type="repeat" description="TPR" evidence="1">
    <location>
        <begin position="1019"/>
        <end position="1052"/>
    </location>
</feature>
<dbReference type="GO" id="GO:0008773">
    <property type="term" value="F:[protein-PII] uridylyltransferase activity"/>
    <property type="evidence" value="ECO:0007669"/>
    <property type="project" value="InterPro"/>
</dbReference>
<keyword evidence="1" id="KW-0802">TPR repeat</keyword>
<feature type="domain" description="Protein-PII uridylyltransferase N-terminal" evidence="2">
    <location>
        <begin position="432"/>
        <end position="524"/>
    </location>
</feature>
<feature type="repeat" description="TPR" evidence="1">
    <location>
        <begin position="1414"/>
        <end position="1447"/>
    </location>
</feature>
<dbReference type="Gene3D" id="1.25.40.10">
    <property type="entry name" value="Tetratricopeptide repeat domain"/>
    <property type="match status" value="6"/>
</dbReference>